<accession>A6G1J6</accession>
<dbReference type="CDD" id="cd14014">
    <property type="entry name" value="STKc_PknB_like"/>
    <property type="match status" value="1"/>
</dbReference>
<evidence type="ECO:0000256" key="3">
    <source>
        <dbReference type="ARBA" id="ARBA00022679"/>
    </source>
</evidence>
<reference evidence="9 10" key="1">
    <citation type="submission" date="2007-06" db="EMBL/GenBank/DDBJ databases">
        <authorList>
            <person name="Shimkets L."/>
            <person name="Ferriera S."/>
            <person name="Johnson J."/>
            <person name="Kravitz S."/>
            <person name="Beeson K."/>
            <person name="Sutton G."/>
            <person name="Rogers Y.-H."/>
            <person name="Friedman R."/>
            <person name="Frazier M."/>
            <person name="Venter J.C."/>
        </authorList>
    </citation>
    <scope>NUCLEOTIDE SEQUENCE [LARGE SCALE GENOMIC DNA]</scope>
    <source>
        <strain evidence="9 10">SIR-1</strain>
    </source>
</reference>
<evidence type="ECO:0000313" key="10">
    <source>
        <dbReference type="Proteomes" id="UP000005801"/>
    </source>
</evidence>
<dbReference type="GO" id="GO:0005524">
    <property type="term" value="F:ATP binding"/>
    <property type="evidence" value="ECO:0007669"/>
    <property type="project" value="UniProtKB-UniRule"/>
</dbReference>
<evidence type="ECO:0000256" key="2">
    <source>
        <dbReference type="ARBA" id="ARBA00022527"/>
    </source>
</evidence>
<keyword evidence="6 7" id="KW-0067">ATP-binding</keyword>
<dbReference type="PANTHER" id="PTHR43289">
    <property type="entry name" value="MITOGEN-ACTIVATED PROTEIN KINASE KINASE KINASE 20-RELATED"/>
    <property type="match status" value="1"/>
</dbReference>
<feature type="domain" description="Protein kinase" evidence="8">
    <location>
        <begin position="127"/>
        <end position="385"/>
    </location>
</feature>
<keyword evidence="4 7" id="KW-0547">Nucleotide-binding</keyword>
<gene>
    <name evidence="9" type="ORF">PPSIR1_36457</name>
</gene>
<dbReference type="GO" id="GO:0004674">
    <property type="term" value="F:protein serine/threonine kinase activity"/>
    <property type="evidence" value="ECO:0007669"/>
    <property type="project" value="UniProtKB-KW"/>
</dbReference>
<evidence type="ECO:0000256" key="4">
    <source>
        <dbReference type="ARBA" id="ARBA00022741"/>
    </source>
</evidence>
<evidence type="ECO:0000313" key="9">
    <source>
        <dbReference type="EMBL" id="EDM80260.1"/>
    </source>
</evidence>
<dbReference type="eggNOG" id="COG0515">
    <property type="taxonomic scope" value="Bacteria"/>
</dbReference>
<keyword evidence="3" id="KW-0808">Transferase</keyword>
<keyword evidence="5 9" id="KW-0418">Kinase</keyword>
<evidence type="ECO:0000256" key="6">
    <source>
        <dbReference type="ARBA" id="ARBA00022840"/>
    </source>
</evidence>
<dbReference type="Pfam" id="PF00069">
    <property type="entry name" value="Pkinase"/>
    <property type="match status" value="1"/>
</dbReference>
<dbReference type="EMBL" id="ABCS01000012">
    <property type="protein sequence ID" value="EDM80260.1"/>
    <property type="molecule type" value="Genomic_DNA"/>
</dbReference>
<feature type="binding site" evidence="7">
    <location>
        <position position="156"/>
    </location>
    <ligand>
        <name>ATP</name>
        <dbReference type="ChEBI" id="CHEBI:30616"/>
    </ligand>
</feature>
<dbReference type="Gene3D" id="3.30.200.20">
    <property type="entry name" value="Phosphorylase Kinase, domain 1"/>
    <property type="match status" value="1"/>
</dbReference>
<dbReference type="PANTHER" id="PTHR43289:SF6">
    <property type="entry name" value="SERINE_THREONINE-PROTEIN KINASE NEKL-3"/>
    <property type="match status" value="1"/>
</dbReference>
<dbReference type="Proteomes" id="UP000005801">
    <property type="component" value="Unassembled WGS sequence"/>
</dbReference>
<dbReference type="Gene3D" id="1.10.510.10">
    <property type="entry name" value="Transferase(Phosphotransferase) domain 1"/>
    <property type="match status" value="1"/>
</dbReference>
<dbReference type="SUPFAM" id="SSF56112">
    <property type="entry name" value="Protein kinase-like (PK-like)"/>
    <property type="match status" value="1"/>
</dbReference>
<organism evidence="9 10">
    <name type="scientific">Plesiocystis pacifica SIR-1</name>
    <dbReference type="NCBI Taxonomy" id="391625"/>
    <lineage>
        <taxon>Bacteria</taxon>
        <taxon>Pseudomonadati</taxon>
        <taxon>Myxococcota</taxon>
        <taxon>Polyangia</taxon>
        <taxon>Nannocystales</taxon>
        <taxon>Nannocystaceae</taxon>
        <taxon>Plesiocystis</taxon>
    </lineage>
</organism>
<dbReference type="InterPro" id="IPR000719">
    <property type="entry name" value="Prot_kinase_dom"/>
</dbReference>
<evidence type="ECO:0000256" key="7">
    <source>
        <dbReference type="PROSITE-ProRule" id="PRU10141"/>
    </source>
</evidence>
<dbReference type="SMART" id="SM00220">
    <property type="entry name" value="S_TKc"/>
    <property type="match status" value="1"/>
</dbReference>
<dbReference type="InterPro" id="IPR008271">
    <property type="entry name" value="Ser/Thr_kinase_AS"/>
</dbReference>
<dbReference type="EC" id="2.7.11.1" evidence="1"/>
<name>A6G1J6_9BACT</name>
<dbReference type="STRING" id="391625.PPSIR1_36457"/>
<dbReference type="PROSITE" id="PS50011">
    <property type="entry name" value="PROTEIN_KINASE_DOM"/>
    <property type="match status" value="1"/>
</dbReference>
<sequence>MLIVAIVFGSISLWRFLGIRHKERMAEIEQRKQHALPPGKGAAGGTPEDQQTIEELRARVEHLETIVCSVDFELNAKLNRLATRQLEIGNAATKALAAGGGEAMSAKFTPRAKAFVLEPGQTLAKRFRIEQALGQGGMGAVYLAHDEQLHEQVALKIMHGLALLDPAAEDRLRREASAARRISHVNVVKIHDVGQDEGHLFLSMEYVEGQSLSALIGRYGPLPLARARKILAQLCKGLAAAHEQGVVHRDLKPGNVIVANDQRVKIIDFGLARLANLEGMTATGMLMGTPEYMAPEQVKGEAVDARTDLYALGALAYHVLTGRPPFTGETPIAVSLAQATNEPTPPSQLRPELSEAWDGFVLQALSKAPEQRFGSAQEMAEAIPS</sequence>
<dbReference type="FunFam" id="1.10.510.10:FF:000021">
    <property type="entry name" value="Serine/threonine protein kinase"/>
    <property type="match status" value="1"/>
</dbReference>
<dbReference type="AlphaFoldDB" id="A6G1J6"/>
<evidence type="ECO:0000259" key="8">
    <source>
        <dbReference type="PROSITE" id="PS50011"/>
    </source>
</evidence>
<dbReference type="PROSITE" id="PS00107">
    <property type="entry name" value="PROTEIN_KINASE_ATP"/>
    <property type="match status" value="1"/>
</dbReference>
<dbReference type="InterPro" id="IPR011009">
    <property type="entry name" value="Kinase-like_dom_sf"/>
</dbReference>
<comment type="caution">
    <text evidence="9">The sequence shown here is derived from an EMBL/GenBank/DDBJ whole genome shotgun (WGS) entry which is preliminary data.</text>
</comment>
<protein>
    <recommendedName>
        <fullName evidence="1">non-specific serine/threonine protein kinase</fullName>
        <ecNumber evidence="1">2.7.11.1</ecNumber>
    </recommendedName>
</protein>
<proteinExistence type="predicted"/>
<keyword evidence="2 9" id="KW-0723">Serine/threonine-protein kinase</keyword>
<evidence type="ECO:0000256" key="1">
    <source>
        <dbReference type="ARBA" id="ARBA00012513"/>
    </source>
</evidence>
<dbReference type="PROSITE" id="PS00108">
    <property type="entry name" value="PROTEIN_KINASE_ST"/>
    <property type="match status" value="1"/>
</dbReference>
<keyword evidence="10" id="KW-1185">Reference proteome</keyword>
<dbReference type="InterPro" id="IPR017441">
    <property type="entry name" value="Protein_kinase_ATP_BS"/>
</dbReference>
<evidence type="ECO:0000256" key="5">
    <source>
        <dbReference type="ARBA" id="ARBA00022777"/>
    </source>
</evidence>